<name>A0A916X5Y8_9SPHN</name>
<dbReference type="Proteomes" id="UP000608154">
    <property type="component" value="Unassembled WGS sequence"/>
</dbReference>
<dbReference type="InterPro" id="IPR011032">
    <property type="entry name" value="GroES-like_sf"/>
</dbReference>
<dbReference type="InterPro" id="IPR051603">
    <property type="entry name" value="Zinc-ADH_QOR/CCCR"/>
</dbReference>
<dbReference type="PANTHER" id="PTHR44154:SF1">
    <property type="entry name" value="QUINONE OXIDOREDUCTASE"/>
    <property type="match status" value="1"/>
</dbReference>
<evidence type="ECO:0000256" key="1">
    <source>
        <dbReference type="ARBA" id="ARBA00022857"/>
    </source>
</evidence>
<protein>
    <submittedName>
        <fullName evidence="3">Alcohol dehydrogenase</fullName>
    </submittedName>
</protein>
<dbReference type="InterPro" id="IPR036291">
    <property type="entry name" value="NAD(P)-bd_dom_sf"/>
</dbReference>
<organism evidence="3 4">
    <name type="scientific">Novosphingobium endophyticum</name>
    <dbReference type="NCBI Taxonomy" id="1955250"/>
    <lineage>
        <taxon>Bacteria</taxon>
        <taxon>Pseudomonadati</taxon>
        <taxon>Pseudomonadota</taxon>
        <taxon>Alphaproteobacteria</taxon>
        <taxon>Sphingomonadales</taxon>
        <taxon>Sphingomonadaceae</taxon>
        <taxon>Novosphingobium</taxon>
    </lineage>
</organism>
<evidence type="ECO:0000313" key="3">
    <source>
        <dbReference type="EMBL" id="GGC12059.1"/>
    </source>
</evidence>
<dbReference type="EMBL" id="BMHK01000032">
    <property type="protein sequence ID" value="GGC12059.1"/>
    <property type="molecule type" value="Genomic_DNA"/>
</dbReference>
<dbReference type="SUPFAM" id="SSF50129">
    <property type="entry name" value="GroES-like"/>
    <property type="match status" value="1"/>
</dbReference>
<evidence type="ECO:0000259" key="2">
    <source>
        <dbReference type="SMART" id="SM00829"/>
    </source>
</evidence>
<accession>A0A916X5Y8</accession>
<dbReference type="SMART" id="SM00829">
    <property type="entry name" value="PKS_ER"/>
    <property type="match status" value="1"/>
</dbReference>
<dbReference type="InterPro" id="IPR013149">
    <property type="entry name" value="ADH-like_C"/>
</dbReference>
<dbReference type="InterPro" id="IPR020843">
    <property type="entry name" value="ER"/>
</dbReference>
<keyword evidence="1" id="KW-0521">NADP</keyword>
<dbReference type="GO" id="GO:0016491">
    <property type="term" value="F:oxidoreductase activity"/>
    <property type="evidence" value="ECO:0007669"/>
    <property type="project" value="InterPro"/>
</dbReference>
<dbReference type="Pfam" id="PF08240">
    <property type="entry name" value="ADH_N"/>
    <property type="match status" value="1"/>
</dbReference>
<evidence type="ECO:0000313" key="4">
    <source>
        <dbReference type="Proteomes" id="UP000608154"/>
    </source>
</evidence>
<feature type="domain" description="Enoyl reductase (ER)" evidence="2">
    <location>
        <begin position="1"/>
        <end position="306"/>
    </location>
</feature>
<reference evidence="3" key="1">
    <citation type="journal article" date="2014" name="Int. J. Syst. Evol. Microbiol.">
        <title>Complete genome sequence of Corynebacterium casei LMG S-19264T (=DSM 44701T), isolated from a smear-ripened cheese.</title>
        <authorList>
            <consortium name="US DOE Joint Genome Institute (JGI-PGF)"/>
            <person name="Walter F."/>
            <person name="Albersmeier A."/>
            <person name="Kalinowski J."/>
            <person name="Ruckert C."/>
        </authorList>
    </citation>
    <scope>NUCLEOTIDE SEQUENCE</scope>
    <source>
        <strain evidence="3">CGMCC 1.15095</strain>
    </source>
</reference>
<sequence length="316" mass="33486">MKVGACGVSYRDVVERNGTYRRDVTFPSILGIEIAGTVEAIGGGVERFAVGDRVCTKAFSSCGQCRYCRTGRETTCRQRRVVKGGYAQYVALAQDAAVAIPNDMPFEVACVLGPGAGVALNAVRDTAHVQVGEAVLVTGATGGVGFPAVQIARHAGAIVYAVTRSETKADALREAGAHHVVIQRVGENYGRELRDMLGGEGVDVVIDTVGSQAFQPAFDALAPHGRYCFVGQLTDQEISINPARIFFKRAQLLGVGSVSRAQLEDAVKMAAAGIVTPRIARVMPLADVAEAHFLVEAATETGRIVLAPWKEGEDRQ</sequence>
<proteinExistence type="predicted"/>
<dbReference type="PANTHER" id="PTHR44154">
    <property type="entry name" value="QUINONE OXIDOREDUCTASE"/>
    <property type="match status" value="1"/>
</dbReference>
<keyword evidence="4" id="KW-1185">Reference proteome</keyword>
<reference evidence="3" key="2">
    <citation type="submission" date="2020-09" db="EMBL/GenBank/DDBJ databases">
        <authorList>
            <person name="Sun Q."/>
            <person name="Zhou Y."/>
        </authorList>
    </citation>
    <scope>NUCLEOTIDE SEQUENCE</scope>
    <source>
        <strain evidence="3">CGMCC 1.15095</strain>
    </source>
</reference>
<dbReference type="AlphaFoldDB" id="A0A916X5Y8"/>
<dbReference type="Gene3D" id="3.90.180.10">
    <property type="entry name" value="Medium-chain alcohol dehydrogenases, catalytic domain"/>
    <property type="match status" value="1"/>
</dbReference>
<dbReference type="SUPFAM" id="SSF51735">
    <property type="entry name" value="NAD(P)-binding Rossmann-fold domains"/>
    <property type="match status" value="1"/>
</dbReference>
<gene>
    <name evidence="3" type="ORF">GCM10011494_33550</name>
</gene>
<comment type="caution">
    <text evidence="3">The sequence shown here is derived from an EMBL/GenBank/DDBJ whole genome shotgun (WGS) entry which is preliminary data.</text>
</comment>
<dbReference type="InterPro" id="IPR013154">
    <property type="entry name" value="ADH-like_N"/>
</dbReference>
<dbReference type="Pfam" id="PF00107">
    <property type="entry name" value="ADH_zinc_N"/>
    <property type="match status" value="1"/>
</dbReference>